<evidence type="ECO:0000256" key="1">
    <source>
        <dbReference type="ARBA" id="ARBA00009183"/>
    </source>
</evidence>
<comment type="similarity">
    <text evidence="1 6">Belongs to the FMO family.</text>
</comment>
<dbReference type="PANTHER" id="PTHR43539">
    <property type="entry name" value="FLAVIN-BINDING MONOOXYGENASE-LIKE PROTEIN (AFU_ORTHOLOGUE AFUA_4G09220)"/>
    <property type="match status" value="1"/>
</dbReference>
<dbReference type="GO" id="GO:0004499">
    <property type="term" value="F:N,N-dimethylaniline monooxygenase activity"/>
    <property type="evidence" value="ECO:0007669"/>
    <property type="project" value="InterPro"/>
</dbReference>
<evidence type="ECO:0000256" key="2">
    <source>
        <dbReference type="ARBA" id="ARBA00022630"/>
    </source>
</evidence>
<comment type="caution">
    <text evidence="7">The sequence shown here is derived from an EMBL/GenBank/DDBJ whole genome shotgun (WGS) entry which is preliminary data.</text>
</comment>
<evidence type="ECO:0000313" key="7">
    <source>
        <dbReference type="EMBL" id="KAG2596809.1"/>
    </source>
</evidence>
<dbReference type="PANTHER" id="PTHR43539:SF42">
    <property type="entry name" value="OS01G0273800 PROTEIN"/>
    <property type="match status" value="1"/>
</dbReference>
<evidence type="ECO:0000256" key="6">
    <source>
        <dbReference type="RuleBase" id="RU361177"/>
    </source>
</evidence>
<comment type="cofactor">
    <cofactor evidence="6">
        <name>FAD</name>
        <dbReference type="ChEBI" id="CHEBI:57692"/>
    </cofactor>
</comment>
<dbReference type="InterPro" id="IPR050982">
    <property type="entry name" value="Auxin_biosynth/cation_transpt"/>
</dbReference>
<keyword evidence="3 6" id="KW-0274">FAD</keyword>
<dbReference type="Pfam" id="PF00743">
    <property type="entry name" value="FMO-like"/>
    <property type="match status" value="1"/>
</dbReference>
<keyword evidence="8" id="KW-1185">Reference proteome</keyword>
<dbReference type="GO" id="GO:0103075">
    <property type="term" value="F:indole-3-pyruvate monooxygenase activity"/>
    <property type="evidence" value="ECO:0007669"/>
    <property type="project" value="UniProtKB-EC"/>
</dbReference>
<protein>
    <recommendedName>
        <fullName evidence="6">Flavin-containing monooxygenase</fullName>
        <ecNumber evidence="6">1.-.-.-</ecNumber>
    </recommendedName>
</protein>
<dbReference type="GO" id="GO:0050660">
    <property type="term" value="F:flavin adenine dinucleotide binding"/>
    <property type="evidence" value="ECO:0007669"/>
    <property type="project" value="InterPro"/>
</dbReference>
<gene>
    <name evidence="7" type="ORF">PVAP13_5KG183200</name>
</gene>
<dbReference type="InterPro" id="IPR020946">
    <property type="entry name" value="Flavin_mOase-like"/>
</dbReference>
<dbReference type="EMBL" id="CM029045">
    <property type="protein sequence ID" value="KAG2596809.1"/>
    <property type="molecule type" value="Genomic_DNA"/>
</dbReference>
<keyword evidence="2 6" id="KW-0285">Flavoprotein</keyword>
<dbReference type="SUPFAM" id="SSF51905">
    <property type="entry name" value="FAD/NAD(P)-binding domain"/>
    <property type="match status" value="2"/>
</dbReference>
<reference evidence="7" key="1">
    <citation type="submission" date="2020-05" db="EMBL/GenBank/DDBJ databases">
        <title>WGS assembly of Panicum virgatum.</title>
        <authorList>
            <person name="Lovell J.T."/>
            <person name="Jenkins J."/>
            <person name="Shu S."/>
            <person name="Juenger T.E."/>
            <person name="Schmutz J."/>
        </authorList>
    </citation>
    <scope>NUCLEOTIDE SEQUENCE</scope>
    <source>
        <strain evidence="7">AP13</strain>
    </source>
</reference>
<accession>A0A8T0SKH9</accession>
<dbReference type="AlphaFoldDB" id="A0A8T0SKH9"/>
<keyword evidence="6" id="KW-0503">Monooxygenase</keyword>
<organism evidence="7 8">
    <name type="scientific">Panicum virgatum</name>
    <name type="common">Blackwell switchgrass</name>
    <dbReference type="NCBI Taxonomy" id="38727"/>
    <lineage>
        <taxon>Eukaryota</taxon>
        <taxon>Viridiplantae</taxon>
        <taxon>Streptophyta</taxon>
        <taxon>Embryophyta</taxon>
        <taxon>Tracheophyta</taxon>
        <taxon>Spermatophyta</taxon>
        <taxon>Magnoliopsida</taxon>
        <taxon>Liliopsida</taxon>
        <taxon>Poales</taxon>
        <taxon>Poaceae</taxon>
        <taxon>PACMAD clade</taxon>
        <taxon>Panicoideae</taxon>
        <taxon>Panicodae</taxon>
        <taxon>Paniceae</taxon>
        <taxon>Panicinae</taxon>
        <taxon>Panicum</taxon>
        <taxon>Panicum sect. Hiantes</taxon>
    </lineage>
</organism>
<dbReference type="GO" id="GO:0050661">
    <property type="term" value="F:NADP binding"/>
    <property type="evidence" value="ECO:0007669"/>
    <property type="project" value="InterPro"/>
</dbReference>
<evidence type="ECO:0000256" key="5">
    <source>
        <dbReference type="ARBA" id="ARBA00047707"/>
    </source>
</evidence>
<dbReference type="InterPro" id="IPR036188">
    <property type="entry name" value="FAD/NAD-bd_sf"/>
</dbReference>
<dbReference type="PRINTS" id="PR00420">
    <property type="entry name" value="RNGMNOXGNASE"/>
</dbReference>
<evidence type="ECO:0000256" key="4">
    <source>
        <dbReference type="ARBA" id="ARBA00023002"/>
    </source>
</evidence>
<comment type="catalytic activity">
    <reaction evidence="5">
        <text>indole-3-pyruvate + NADPH + O2 + H(+) = (indol-3-yl)acetate + CO2 + NADP(+) + H2O</text>
        <dbReference type="Rhea" id="RHEA:34331"/>
        <dbReference type="ChEBI" id="CHEBI:15377"/>
        <dbReference type="ChEBI" id="CHEBI:15378"/>
        <dbReference type="ChEBI" id="CHEBI:15379"/>
        <dbReference type="ChEBI" id="CHEBI:16526"/>
        <dbReference type="ChEBI" id="CHEBI:17640"/>
        <dbReference type="ChEBI" id="CHEBI:30854"/>
        <dbReference type="ChEBI" id="CHEBI:57783"/>
        <dbReference type="ChEBI" id="CHEBI:58349"/>
        <dbReference type="EC" id="1.14.13.168"/>
    </reaction>
</comment>
<dbReference type="Proteomes" id="UP000823388">
    <property type="component" value="Chromosome 5K"/>
</dbReference>
<keyword evidence="4 6" id="KW-0560">Oxidoreductase</keyword>
<dbReference type="EC" id="1.-.-.-" evidence="6"/>
<evidence type="ECO:0000256" key="3">
    <source>
        <dbReference type="ARBA" id="ARBA00022827"/>
    </source>
</evidence>
<dbReference type="Gene3D" id="3.50.50.60">
    <property type="entry name" value="FAD/NAD(P)-binding domain"/>
    <property type="match status" value="1"/>
</dbReference>
<name>A0A8T0SKH9_PANVG</name>
<evidence type="ECO:0000313" key="8">
    <source>
        <dbReference type="Proteomes" id="UP000823388"/>
    </source>
</evidence>
<proteinExistence type="inferred from homology"/>
<sequence length="440" mass="48149">MEKGRAKLNHYLPCTPLCSLSSRALPPSLRLELDRGNIMAAAVEEEVIIVGAGQSGIAVAACLSLRGVRSRVLERDDCVGSLWRKRAYDRLHLHLAKQYCALPHLPHQDEAPTYLSRDDYARYLDGYAARFTVRTRLRREVRSARFDTGGSGRWKVEAVDLATGRAEAYAARFLVVAAGENDEKLVPEVPGLEAFPGPVVHAAEYRSAEGMRGKAVLVVGCGNSGMEIAYDLAVGGAITSIAVRSELHLMNREIWNVAMTLYGYHVPLWVIDKLILLMCAVVFGDTARHGLRRPAVGPFTMRHTTLAYPVMDVGAYAKIRSGEVRVLPAAVKSARGNVVEFADGSRYPFDAIVLATGYRSTVRRWLQSDDGLIGDDGMAARSYPEHWKGKNGLYCAGMVRRGIYGSYEDAELIAGDISELLRPNKKQDKGDGAAHTNGSC</sequence>